<sequence length="94" mass="9923">MSMQAVLSDFALQAIHKTRPNPITAPTHRKANVSTPTNTPLVALGERVIATLSNAPLGCALARPASFASSGLSSAKRPRVPQIRLLAEPKPESQ</sequence>
<keyword evidence="3" id="KW-1185">Reference proteome</keyword>
<dbReference type="GeneID" id="77811634"/>
<reference evidence="2" key="1">
    <citation type="submission" date="2022-10" db="EMBL/GenBank/DDBJ databases">
        <title>Puccinia triticina Genome sequencing and assembly.</title>
        <authorList>
            <person name="Li C."/>
        </authorList>
    </citation>
    <scope>NUCLEOTIDE SEQUENCE</scope>
    <source>
        <strain evidence="2">Pt15</strain>
    </source>
</reference>
<dbReference type="RefSeq" id="XP_053021990.1">
    <property type="nucleotide sequence ID" value="XM_053170739.1"/>
</dbReference>
<accession>A0ABY7CRN3</accession>
<gene>
    <name evidence="2" type="ORF">PtA15_7A161</name>
</gene>
<evidence type="ECO:0000313" key="3">
    <source>
        <dbReference type="Proteomes" id="UP001164743"/>
    </source>
</evidence>
<organism evidence="2 3">
    <name type="scientific">Puccinia triticina</name>
    <dbReference type="NCBI Taxonomy" id="208348"/>
    <lineage>
        <taxon>Eukaryota</taxon>
        <taxon>Fungi</taxon>
        <taxon>Dikarya</taxon>
        <taxon>Basidiomycota</taxon>
        <taxon>Pucciniomycotina</taxon>
        <taxon>Pucciniomycetes</taxon>
        <taxon>Pucciniales</taxon>
        <taxon>Pucciniaceae</taxon>
        <taxon>Puccinia</taxon>
    </lineage>
</organism>
<evidence type="ECO:0000256" key="1">
    <source>
        <dbReference type="SAM" id="MobiDB-lite"/>
    </source>
</evidence>
<dbReference type="Proteomes" id="UP001164743">
    <property type="component" value="Chromosome 7A"/>
</dbReference>
<proteinExistence type="predicted"/>
<feature type="region of interest" description="Disordered" evidence="1">
    <location>
        <begin position="67"/>
        <end position="94"/>
    </location>
</feature>
<protein>
    <submittedName>
        <fullName evidence="2">Uncharacterized protein</fullName>
    </submittedName>
</protein>
<name>A0ABY7CRN3_9BASI</name>
<feature type="region of interest" description="Disordered" evidence="1">
    <location>
        <begin position="18"/>
        <end position="38"/>
    </location>
</feature>
<dbReference type="EMBL" id="CP110427">
    <property type="protein sequence ID" value="WAQ86435.1"/>
    <property type="molecule type" value="Genomic_DNA"/>
</dbReference>
<evidence type="ECO:0000313" key="2">
    <source>
        <dbReference type="EMBL" id="WAQ86435.1"/>
    </source>
</evidence>